<dbReference type="NCBIfam" id="NF005144">
    <property type="entry name" value="PRK06598.1"/>
    <property type="match status" value="1"/>
</dbReference>
<dbReference type="GO" id="GO:0009089">
    <property type="term" value="P:lysine biosynthetic process via diaminopimelate"/>
    <property type="evidence" value="ECO:0007669"/>
    <property type="project" value="UniProtKB-UniRule"/>
</dbReference>
<feature type="active site" description="Proton acceptor" evidence="16 17">
    <location>
        <position position="286"/>
    </location>
</feature>
<evidence type="ECO:0000313" key="20">
    <source>
        <dbReference type="Proteomes" id="UP000451565"/>
    </source>
</evidence>
<feature type="binding site" evidence="16">
    <location>
        <position position="362"/>
    </location>
    <ligand>
        <name>NADP(+)</name>
        <dbReference type="ChEBI" id="CHEBI:58349"/>
    </ligand>
</feature>
<dbReference type="EC" id="1.2.1.11" evidence="7 16"/>
<keyword evidence="12 16" id="KW-0560">Oxidoreductase</keyword>
<comment type="subunit">
    <text evidence="6 16">Homodimer.</text>
</comment>
<comment type="pathway">
    <text evidence="3 16">Amino-acid biosynthesis; L-lysine biosynthesis via DAP pathway; (S)-tetrahydrodipicolinate from L-aspartate: step 2/4.</text>
</comment>
<dbReference type="PROSITE" id="PS01103">
    <property type="entry name" value="ASD"/>
    <property type="match status" value="1"/>
</dbReference>
<keyword evidence="8 16" id="KW-0028">Amino-acid biosynthesis</keyword>
<feature type="binding site" evidence="16">
    <location>
        <position position="102"/>
    </location>
    <ligand>
        <name>phosphate</name>
        <dbReference type="ChEBI" id="CHEBI:43474"/>
    </ligand>
</feature>
<dbReference type="InterPro" id="IPR012280">
    <property type="entry name" value="Semialdhyde_DH_dimer_dom"/>
</dbReference>
<evidence type="ECO:0000256" key="6">
    <source>
        <dbReference type="ARBA" id="ARBA00011738"/>
    </source>
</evidence>
<dbReference type="Proteomes" id="UP000451565">
    <property type="component" value="Unassembled WGS sequence"/>
</dbReference>
<feature type="active site" description="Acyl-thioester intermediate" evidence="16 17">
    <location>
        <position position="135"/>
    </location>
</feature>
<feature type="binding site" evidence="16">
    <location>
        <position position="242"/>
    </location>
    <ligand>
        <name>substrate</name>
    </ligand>
</feature>
<feature type="binding site" evidence="16">
    <location>
        <position position="245"/>
    </location>
    <ligand>
        <name>phosphate</name>
        <dbReference type="ChEBI" id="CHEBI:43474"/>
    </ligand>
</feature>
<dbReference type="InterPro" id="IPR011534">
    <property type="entry name" value="Asp_ADH_gamma-type"/>
</dbReference>
<dbReference type="EMBL" id="WINI01000001">
    <property type="protein sequence ID" value="MQQ99384.1"/>
    <property type="molecule type" value="Genomic_DNA"/>
</dbReference>
<evidence type="ECO:0000256" key="15">
    <source>
        <dbReference type="ARBA" id="ARBA00047891"/>
    </source>
</evidence>
<dbReference type="OrthoDB" id="9022717at2"/>
<dbReference type="GO" id="GO:0051287">
    <property type="term" value="F:NAD binding"/>
    <property type="evidence" value="ECO:0007669"/>
    <property type="project" value="InterPro"/>
</dbReference>
<dbReference type="InterPro" id="IPR000319">
    <property type="entry name" value="Asp-semialdehyde_DH_CS"/>
</dbReference>
<dbReference type="PANTHER" id="PTHR46278">
    <property type="entry name" value="DEHYDROGENASE, PUTATIVE-RELATED"/>
    <property type="match status" value="1"/>
</dbReference>
<dbReference type="GO" id="GO:0046983">
    <property type="term" value="F:protein dimerization activity"/>
    <property type="evidence" value="ECO:0007669"/>
    <property type="project" value="InterPro"/>
</dbReference>
<evidence type="ECO:0000256" key="5">
    <source>
        <dbReference type="ARBA" id="ARBA00010584"/>
    </source>
</evidence>
<dbReference type="InterPro" id="IPR012080">
    <property type="entry name" value="Asp_semialdehyde_DH"/>
</dbReference>
<dbReference type="InterPro" id="IPR036291">
    <property type="entry name" value="NAD(P)-bd_dom_sf"/>
</dbReference>
<proteinExistence type="inferred from homology"/>
<comment type="pathway">
    <text evidence="2 16">Amino-acid biosynthesis; L-methionine biosynthesis via de novo pathway; L-homoserine from L-aspartate: step 2/3.</text>
</comment>
<dbReference type="UniPathway" id="UPA00034">
    <property type="reaction ID" value="UER00016"/>
</dbReference>
<evidence type="ECO:0000256" key="12">
    <source>
        <dbReference type="ARBA" id="ARBA00023002"/>
    </source>
</evidence>
<accession>A0A843YJ36</accession>
<dbReference type="Gene3D" id="3.30.360.10">
    <property type="entry name" value="Dihydrodipicolinate Reductase, domain 2"/>
    <property type="match status" value="1"/>
</dbReference>
<evidence type="ECO:0000256" key="7">
    <source>
        <dbReference type="ARBA" id="ARBA00013120"/>
    </source>
</evidence>
<comment type="similarity">
    <text evidence="5 16">Belongs to the aspartate-semialdehyde dehydrogenase family.</text>
</comment>
<dbReference type="Pfam" id="PF01118">
    <property type="entry name" value="Semialdhyde_dh"/>
    <property type="match status" value="1"/>
</dbReference>
<feature type="binding site" evidence="16">
    <location>
        <position position="162"/>
    </location>
    <ligand>
        <name>substrate</name>
    </ligand>
</feature>
<comment type="pathway">
    <text evidence="4 16">Amino-acid biosynthesis; L-threonine biosynthesis; L-threonine from L-aspartate: step 2/5.</text>
</comment>
<sequence length="381" mass="41565">MKLVGLVGWRGMVGSVLMQRMQEEGDFSHIEPVFFSTSNTGGKAPAMAKNETTLKDANDIEALKKCEIIITCQGGDYTSEIFPKLRAAGWNGYWIDAASTLRMKEDAIIVLDPVNLNVIKDGLTRGVKNYVGGNCTVSCMMMGLGGLFQHDMIEWMTSMTYQAASGGGAQHMRELLTQFGSINAEVKALLDDPKSAILEIDRKVLSKQQNMLPEEVKQFGVPLGGNLIPWIDKDLGNGQSKEEWKAGAETNKILGRGPGFNNAEGGAKAVIPIDGLCIRIGAMRCHSQALTIKLKKDVPLDEINDIIASNNQWVKVVPNEREASMRDLTPAAVTGSLTIPVGRLRKLEMGGDYLSAFTVGDQLLWGAAEPLRRMLRIVLDK</sequence>
<evidence type="ECO:0000256" key="9">
    <source>
        <dbReference type="ARBA" id="ARBA00022697"/>
    </source>
</evidence>
<dbReference type="GO" id="GO:0019877">
    <property type="term" value="P:diaminopimelate biosynthetic process"/>
    <property type="evidence" value="ECO:0007669"/>
    <property type="project" value="UniProtKB-UniRule"/>
</dbReference>
<feature type="binding site" evidence="16">
    <location>
        <position position="279"/>
    </location>
    <ligand>
        <name>substrate</name>
    </ligand>
</feature>
<evidence type="ECO:0000256" key="8">
    <source>
        <dbReference type="ARBA" id="ARBA00022605"/>
    </source>
</evidence>
<evidence type="ECO:0000256" key="3">
    <source>
        <dbReference type="ARBA" id="ARBA00005076"/>
    </source>
</evidence>
<dbReference type="NCBIfam" id="TIGR01745">
    <property type="entry name" value="asd_gamma"/>
    <property type="match status" value="1"/>
</dbReference>
<dbReference type="CDD" id="cd23938">
    <property type="entry name" value="ASADH_C_bac_like"/>
    <property type="match status" value="1"/>
</dbReference>
<comment type="function">
    <text evidence="1 16">Catalyzes the NADPH-dependent formation of L-aspartate-semialdehyde (L-ASA) by the reductive dephosphorylation of L-aspartyl-4-phosphate.</text>
</comment>
<dbReference type="SUPFAM" id="SSF55347">
    <property type="entry name" value="Glyceraldehyde-3-phosphate dehydrogenase-like, C-terminal domain"/>
    <property type="match status" value="1"/>
</dbReference>
<protein>
    <recommendedName>
        <fullName evidence="7 16">Aspartate-semialdehyde dehydrogenase</fullName>
        <shortName evidence="16">ASA dehydrogenase</shortName>
        <shortName evidence="16">ASADH</shortName>
        <ecNumber evidence="7 16">1.2.1.11</ecNumber>
    </recommendedName>
    <alternativeName>
        <fullName evidence="16">Aspartate-beta-semialdehyde dehydrogenase</fullName>
    </alternativeName>
</protein>
<dbReference type="Gene3D" id="3.40.50.720">
    <property type="entry name" value="NAD(P)-binding Rossmann-like Domain"/>
    <property type="match status" value="1"/>
</dbReference>
<dbReference type="Pfam" id="PF02774">
    <property type="entry name" value="Semialdhyde_dhC"/>
    <property type="match status" value="1"/>
</dbReference>
<keyword evidence="9 16" id="KW-0791">Threonine biosynthesis</keyword>
<evidence type="ECO:0000313" key="19">
    <source>
        <dbReference type="EMBL" id="MQQ99384.1"/>
    </source>
</evidence>
<keyword evidence="11 16" id="KW-0220">Diaminopimelate biosynthesis</keyword>
<keyword evidence="13 16" id="KW-0457">Lysine biosynthesis</keyword>
<keyword evidence="14 16" id="KW-0486">Methionine biosynthesis</keyword>
<keyword evidence="10 16" id="KW-0521">NADP</keyword>
<dbReference type="GO" id="GO:0009097">
    <property type="term" value="P:isoleucine biosynthetic process"/>
    <property type="evidence" value="ECO:0007669"/>
    <property type="project" value="InterPro"/>
</dbReference>
<keyword evidence="20" id="KW-1185">Reference proteome</keyword>
<dbReference type="SMART" id="SM00859">
    <property type="entry name" value="Semialdhyde_dh"/>
    <property type="match status" value="1"/>
</dbReference>
<evidence type="ECO:0000256" key="4">
    <source>
        <dbReference type="ARBA" id="ARBA00005097"/>
    </source>
</evidence>
<evidence type="ECO:0000256" key="14">
    <source>
        <dbReference type="ARBA" id="ARBA00023167"/>
    </source>
</evidence>
<comment type="catalytic activity">
    <reaction evidence="15 16">
        <text>L-aspartate 4-semialdehyde + phosphate + NADP(+) = 4-phospho-L-aspartate + NADPH + H(+)</text>
        <dbReference type="Rhea" id="RHEA:24284"/>
        <dbReference type="ChEBI" id="CHEBI:15378"/>
        <dbReference type="ChEBI" id="CHEBI:43474"/>
        <dbReference type="ChEBI" id="CHEBI:57535"/>
        <dbReference type="ChEBI" id="CHEBI:57783"/>
        <dbReference type="ChEBI" id="CHEBI:58349"/>
        <dbReference type="ChEBI" id="CHEBI:537519"/>
        <dbReference type="EC" id="1.2.1.11"/>
    </reaction>
</comment>
<name>A0A843YJ36_9BURK</name>
<feature type="binding site" evidence="16">
    <location>
        <position position="73"/>
    </location>
    <ligand>
        <name>NADP(+)</name>
        <dbReference type="ChEBI" id="CHEBI:58349"/>
    </ligand>
</feature>
<comment type="caution">
    <text evidence="19">The sequence shown here is derived from an EMBL/GenBank/DDBJ whole genome shotgun (WGS) entry which is preliminary data.</text>
</comment>
<dbReference type="GO" id="GO:0004073">
    <property type="term" value="F:aspartate-semialdehyde dehydrogenase activity"/>
    <property type="evidence" value="ECO:0007669"/>
    <property type="project" value="UniProtKB-UniRule"/>
</dbReference>
<dbReference type="UniPathway" id="UPA00051">
    <property type="reaction ID" value="UER00464"/>
</dbReference>
<organism evidence="19 20">
    <name type="scientific">Glaciimonas soli</name>
    <dbReference type="NCBI Taxonomy" id="2590999"/>
    <lineage>
        <taxon>Bacteria</taxon>
        <taxon>Pseudomonadati</taxon>
        <taxon>Pseudomonadota</taxon>
        <taxon>Betaproteobacteria</taxon>
        <taxon>Burkholderiales</taxon>
        <taxon>Oxalobacteraceae</taxon>
        <taxon>Glaciimonas</taxon>
    </lineage>
</organism>
<dbReference type="SUPFAM" id="SSF51735">
    <property type="entry name" value="NAD(P)-binding Rossmann-fold domains"/>
    <property type="match status" value="1"/>
</dbReference>
<evidence type="ECO:0000259" key="18">
    <source>
        <dbReference type="SMART" id="SM00859"/>
    </source>
</evidence>
<dbReference type="PANTHER" id="PTHR46278:SF4">
    <property type="entry name" value="ASPARTATE-SEMIALDEHYDE DEHYDROGENASE"/>
    <property type="match status" value="1"/>
</dbReference>
<dbReference type="InterPro" id="IPR000534">
    <property type="entry name" value="Semialdehyde_DH_NAD-bd"/>
</dbReference>
<evidence type="ECO:0000256" key="11">
    <source>
        <dbReference type="ARBA" id="ARBA00022915"/>
    </source>
</evidence>
<feature type="binding site" evidence="16">
    <location>
        <begin position="165"/>
        <end position="166"/>
    </location>
    <ligand>
        <name>NADP(+)</name>
        <dbReference type="ChEBI" id="CHEBI:58349"/>
    </ligand>
</feature>
<dbReference type="GO" id="GO:0050661">
    <property type="term" value="F:NADP binding"/>
    <property type="evidence" value="ECO:0007669"/>
    <property type="project" value="UniProtKB-UniRule"/>
</dbReference>
<evidence type="ECO:0000256" key="2">
    <source>
        <dbReference type="ARBA" id="ARBA00005021"/>
    </source>
</evidence>
<dbReference type="GO" id="GO:0009088">
    <property type="term" value="P:threonine biosynthetic process"/>
    <property type="evidence" value="ECO:0007669"/>
    <property type="project" value="UniProtKB-UniRule"/>
</dbReference>
<comment type="caution">
    <text evidence="16">Lacks conserved residue(s) required for the propagation of feature annotation.</text>
</comment>
<evidence type="ECO:0000256" key="10">
    <source>
        <dbReference type="ARBA" id="ARBA00022857"/>
    </source>
</evidence>
<dbReference type="GO" id="GO:0071266">
    <property type="term" value="P:'de novo' L-methionine biosynthetic process"/>
    <property type="evidence" value="ECO:0007669"/>
    <property type="project" value="UniProtKB-UniRule"/>
</dbReference>
<dbReference type="PIRSF" id="PIRSF000148">
    <property type="entry name" value="ASA_dh"/>
    <property type="match status" value="1"/>
</dbReference>
<feature type="binding site" evidence="16">
    <location>
        <begin position="10"/>
        <end position="13"/>
    </location>
    <ligand>
        <name>NADP(+)</name>
        <dbReference type="ChEBI" id="CHEBI:58349"/>
    </ligand>
</feature>
<dbReference type="UniPathway" id="UPA00050">
    <property type="reaction ID" value="UER00463"/>
</dbReference>
<evidence type="ECO:0000256" key="16">
    <source>
        <dbReference type="HAMAP-Rule" id="MF_02121"/>
    </source>
</evidence>
<dbReference type="AlphaFoldDB" id="A0A843YJ36"/>
<dbReference type="HAMAP" id="MF_02121">
    <property type="entry name" value="ASADH"/>
    <property type="match status" value="1"/>
</dbReference>
<gene>
    <name evidence="16 19" type="primary">asd</name>
    <name evidence="19" type="ORF">GEV47_01620</name>
</gene>
<evidence type="ECO:0000256" key="13">
    <source>
        <dbReference type="ARBA" id="ARBA00023154"/>
    </source>
</evidence>
<evidence type="ECO:0000256" key="17">
    <source>
        <dbReference type="PIRSR" id="PIRSR000148-1"/>
    </source>
</evidence>
<dbReference type="RefSeq" id="WP_153233740.1">
    <property type="nucleotide sequence ID" value="NZ_WINI01000001.1"/>
</dbReference>
<dbReference type="CDD" id="cd02314">
    <property type="entry name" value="VcASADH1_like_N"/>
    <property type="match status" value="1"/>
</dbReference>
<feature type="domain" description="Semialdehyde dehydrogenase NAD-binding" evidence="18">
    <location>
        <begin position="3"/>
        <end position="122"/>
    </location>
</feature>
<reference evidence="19 20" key="1">
    <citation type="submission" date="2019-10" db="EMBL/GenBank/DDBJ databases">
        <title>Glaciimonas soli sp. nov., a psychrophilic bacterium isolated from the forest soil of a high elevation mountain in Taiwan.</title>
        <authorList>
            <person name="Wang L.-T."/>
            <person name="Shieh W.Y."/>
        </authorList>
    </citation>
    <scope>NUCLEOTIDE SEQUENCE [LARGE SCALE GENOMIC DNA]</scope>
    <source>
        <strain evidence="19 20">GS1</strain>
    </source>
</reference>
<evidence type="ECO:0000256" key="1">
    <source>
        <dbReference type="ARBA" id="ARBA00002492"/>
    </source>
</evidence>